<dbReference type="InterPro" id="IPR018957">
    <property type="entry name" value="Znf_C3HC4_RING-type"/>
</dbReference>
<gene>
    <name evidence="15" type="ORF">AALO_G00093550</name>
</gene>
<evidence type="ECO:0000256" key="8">
    <source>
        <dbReference type="ARBA" id="ARBA00022833"/>
    </source>
</evidence>
<evidence type="ECO:0000313" key="16">
    <source>
        <dbReference type="Proteomes" id="UP000823561"/>
    </source>
</evidence>
<evidence type="ECO:0000256" key="3">
    <source>
        <dbReference type="ARBA" id="ARBA00022614"/>
    </source>
</evidence>
<dbReference type="SUPFAM" id="SSF49899">
    <property type="entry name" value="Concanavalin A-like lectins/glucanases"/>
    <property type="match status" value="1"/>
</dbReference>
<accession>A0AAV6GVP6</accession>
<evidence type="ECO:0000259" key="14">
    <source>
        <dbReference type="PROSITE" id="PS50837"/>
    </source>
</evidence>
<dbReference type="Pfam" id="PF13765">
    <property type="entry name" value="PRY"/>
    <property type="match status" value="1"/>
</dbReference>
<evidence type="ECO:0000256" key="7">
    <source>
        <dbReference type="ARBA" id="ARBA00022771"/>
    </source>
</evidence>
<dbReference type="GO" id="GO:0005524">
    <property type="term" value="F:ATP binding"/>
    <property type="evidence" value="ECO:0007669"/>
    <property type="project" value="UniProtKB-KW"/>
</dbReference>
<dbReference type="SMART" id="SM00589">
    <property type="entry name" value="PRY"/>
    <property type="match status" value="1"/>
</dbReference>
<dbReference type="AlphaFoldDB" id="A0AAV6GVP6"/>
<dbReference type="GO" id="GO:0008270">
    <property type="term" value="F:zinc ion binding"/>
    <property type="evidence" value="ECO:0007669"/>
    <property type="project" value="UniProtKB-KW"/>
</dbReference>
<dbReference type="InterPro" id="IPR003877">
    <property type="entry name" value="SPRY_dom"/>
</dbReference>
<dbReference type="PROSITE" id="PS50837">
    <property type="entry name" value="NACHT"/>
    <property type="match status" value="1"/>
</dbReference>
<dbReference type="Pfam" id="PF00622">
    <property type="entry name" value="SPRY"/>
    <property type="match status" value="1"/>
</dbReference>
<keyword evidence="16" id="KW-1185">Reference proteome</keyword>
<dbReference type="EMBL" id="JADWDJ010000007">
    <property type="protein sequence ID" value="KAG5277982.1"/>
    <property type="molecule type" value="Genomic_DNA"/>
</dbReference>
<dbReference type="InterPro" id="IPR006574">
    <property type="entry name" value="PRY"/>
</dbReference>
<feature type="domain" description="B30.2/SPRY" evidence="13">
    <location>
        <begin position="895"/>
        <end position="1088"/>
    </location>
</feature>
<keyword evidence="6" id="KW-0547">Nucleotide-binding</keyword>
<dbReference type="InterPro" id="IPR013320">
    <property type="entry name" value="ConA-like_dom_sf"/>
</dbReference>
<evidence type="ECO:0000256" key="2">
    <source>
        <dbReference type="ARBA" id="ARBA00022490"/>
    </source>
</evidence>
<dbReference type="Gene3D" id="3.80.10.10">
    <property type="entry name" value="Ribonuclease Inhibitor"/>
    <property type="match status" value="1"/>
</dbReference>
<reference evidence="15" key="1">
    <citation type="submission" date="2020-10" db="EMBL/GenBank/DDBJ databases">
        <title>Chromosome-scale genome assembly of the Allis shad, Alosa alosa.</title>
        <authorList>
            <person name="Margot Z."/>
            <person name="Christophe K."/>
            <person name="Cabau C."/>
            <person name="Louis A."/>
            <person name="Berthelot C."/>
            <person name="Parey E."/>
            <person name="Roest Crollius H."/>
            <person name="Montfort J."/>
            <person name="Robinson-Rechavi M."/>
            <person name="Bucao C."/>
            <person name="Bouchez O."/>
            <person name="Gislard M."/>
            <person name="Lluch J."/>
            <person name="Milhes M."/>
            <person name="Lampietro C."/>
            <person name="Lopez Roques C."/>
            <person name="Donnadieu C."/>
            <person name="Braasch I."/>
            <person name="Desvignes T."/>
            <person name="Postlethwait J."/>
            <person name="Bobe J."/>
            <person name="Guiguen Y."/>
        </authorList>
    </citation>
    <scope>NUCLEOTIDE SEQUENCE</scope>
    <source>
        <strain evidence="15">M-15738</strain>
        <tissue evidence="15">Blood</tissue>
    </source>
</reference>
<dbReference type="Pfam" id="PF05729">
    <property type="entry name" value="NACHT"/>
    <property type="match status" value="1"/>
</dbReference>
<evidence type="ECO:0000256" key="6">
    <source>
        <dbReference type="ARBA" id="ARBA00022741"/>
    </source>
</evidence>
<evidence type="ECO:0000256" key="10">
    <source>
        <dbReference type="PROSITE-ProRule" id="PRU00175"/>
    </source>
</evidence>
<sequence length="1088" mass="122971">MHRPPSPVNSCVSMKSDKSMDYPPKFSNEPAPSGLTPEMHRPPSPVPSCVSVKSDKSMDYPPKFSNVPTPSGLTEVRSELIQDQSRCGVCEQLLRDPVITTCGHSCCRQCLEEQPGLPGNQACPQCGNKYKTHSFQYTDVLRRVIENHKASLRRKFENISEGINKPGIQTPINEIYTELYITEGESEGVNKEHEVWQVELAYRELTTEDTPINCNDIFKPLPGQEKNIRTVMTKGVAGIGKTVSVQKFILDWTDGVANQNVHLIFPLSFRELNLVRGDQYSLHSLLLDFHPELKELNDGEGYNDCQVVFIFDGLDESRISLNFQPNMLMSDVTQTTSLDILMASLIKGTLFPSALIWITSRPAATSQVPAQYIDQVTEVRGFNDPQKEQYFRKRICDESQANRVISHIKISKSLHIMCHIPVFCWIAATVLQQMLEQDNTQKIPKTLTEMFIHFLLIQTTRKNQKYQSGSQLNTEQLLESQKEVILKLAELAFSHLENGNVMFYEEDLKECGIDVSEASVYSGMCTEIFKEESVFHQRKVYCFVHLSIQEFLAALHIFVSYSYQIKTMGKFFCLEESLKFAITKVLESRNGHLDLFLRFLMGISLESNQRLLQGLLNHTYSSSKSIDEVCRYIKMLNRDDLSPERCINLFNCLLEMNDHSIHEEIQRFLKSPNGFKQELSPTHCSALAHMLLMSDEVMDEFDLKKYVITSDEGRRRLIPAVRCCRKAQLAGCKINDKSCEMVAYILQSPNSLLQLDLSDNDLGDSGVQLLSKGLSGPHCKLQTLRLAGCAVTEKCCVIIASVLQSPNSLLELDLSHNDLGDTGLQLLSAALCSTHCKLERLRLSGCLMSERGCICLDSALTSNPSHLKELDISYNHPGESGLKLLSANGKLETLNTDNCTEMRLTRGVQKYACDVTLDPDTAGGNLSISEGNRKVTCLSERQLYPDHPERFDWWHHILCREGLSGRCYLEAEWLEGGGQIALAYKSIRRKGRNDDSLLGYNNKSWTMRWSPHSYCARHNSKDIVIPAPSFHTRRVGVYLNWPAGTLSFYSVSSDTLTHLHTFHSTFTEPLYPGFWVQPDSSVYLCQIS</sequence>
<evidence type="ECO:0000256" key="9">
    <source>
        <dbReference type="ARBA" id="ARBA00022840"/>
    </source>
</evidence>
<dbReference type="PROSITE" id="PS50188">
    <property type="entry name" value="B302_SPRY"/>
    <property type="match status" value="1"/>
</dbReference>
<dbReference type="InterPro" id="IPR029495">
    <property type="entry name" value="NACHT-assoc"/>
</dbReference>
<comment type="subcellular location">
    <subcellularLocation>
        <location evidence="1">Cytoplasm</location>
    </subcellularLocation>
</comment>
<feature type="domain" description="NACHT" evidence="14">
    <location>
        <begin position="229"/>
        <end position="364"/>
    </location>
</feature>
<evidence type="ECO:0000259" key="13">
    <source>
        <dbReference type="PROSITE" id="PS50188"/>
    </source>
</evidence>
<feature type="domain" description="RING-type" evidence="12">
    <location>
        <begin position="87"/>
        <end position="126"/>
    </location>
</feature>
<dbReference type="Pfam" id="PF17779">
    <property type="entry name" value="WHD_NOD2"/>
    <property type="match status" value="1"/>
</dbReference>
<dbReference type="InterPro" id="IPR001611">
    <property type="entry name" value="Leu-rich_rpt"/>
</dbReference>
<keyword evidence="4" id="KW-0479">Metal-binding</keyword>
<dbReference type="Pfam" id="PF17776">
    <property type="entry name" value="NLRC4_HD2"/>
    <property type="match status" value="1"/>
</dbReference>
<dbReference type="Gene3D" id="3.40.50.300">
    <property type="entry name" value="P-loop containing nucleotide triphosphate hydrolases"/>
    <property type="match status" value="1"/>
</dbReference>
<evidence type="ECO:0000259" key="12">
    <source>
        <dbReference type="PROSITE" id="PS50089"/>
    </source>
</evidence>
<keyword evidence="2" id="KW-0963">Cytoplasm</keyword>
<evidence type="ECO:0000256" key="4">
    <source>
        <dbReference type="ARBA" id="ARBA00022723"/>
    </source>
</evidence>
<evidence type="ECO:0000256" key="11">
    <source>
        <dbReference type="SAM" id="MobiDB-lite"/>
    </source>
</evidence>
<evidence type="ECO:0000313" key="15">
    <source>
        <dbReference type="EMBL" id="KAG5277982.1"/>
    </source>
</evidence>
<dbReference type="PANTHER" id="PTHR24106">
    <property type="entry name" value="NACHT, LRR AND CARD DOMAINS-CONTAINING"/>
    <property type="match status" value="1"/>
</dbReference>
<dbReference type="CDD" id="cd16040">
    <property type="entry name" value="SPRY_PRY_SNTX"/>
    <property type="match status" value="1"/>
</dbReference>
<dbReference type="SMART" id="SM00449">
    <property type="entry name" value="SPRY"/>
    <property type="match status" value="1"/>
</dbReference>
<dbReference type="Pfam" id="PF00097">
    <property type="entry name" value="zf-C3HC4"/>
    <property type="match status" value="1"/>
</dbReference>
<dbReference type="InterPro" id="IPR007111">
    <property type="entry name" value="NACHT_NTPase"/>
</dbReference>
<dbReference type="GO" id="GO:0005737">
    <property type="term" value="C:cytoplasm"/>
    <property type="evidence" value="ECO:0007669"/>
    <property type="project" value="UniProtKB-SubCell"/>
</dbReference>
<keyword evidence="7 10" id="KW-0863">Zinc-finger</keyword>
<dbReference type="SMART" id="SM00184">
    <property type="entry name" value="RING"/>
    <property type="match status" value="1"/>
</dbReference>
<dbReference type="InterPro" id="IPR013083">
    <property type="entry name" value="Znf_RING/FYVE/PHD"/>
</dbReference>
<dbReference type="InterPro" id="IPR032675">
    <property type="entry name" value="LRR_dom_sf"/>
</dbReference>
<dbReference type="InterPro" id="IPR001841">
    <property type="entry name" value="Znf_RING"/>
</dbReference>
<feature type="region of interest" description="Disordered" evidence="11">
    <location>
        <begin position="1"/>
        <end position="52"/>
    </location>
</feature>
<dbReference type="SUPFAM" id="SSF52047">
    <property type="entry name" value="RNI-like"/>
    <property type="match status" value="1"/>
</dbReference>
<dbReference type="PRINTS" id="PR01407">
    <property type="entry name" value="BUTYPHLNCDUF"/>
</dbReference>
<dbReference type="Pfam" id="PF13516">
    <property type="entry name" value="LRR_6"/>
    <property type="match status" value="3"/>
</dbReference>
<keyword evidence="8" id="KW-0862">Zinc</keyword>
<dbReference type="InterPro" id="IPR001870">
    <property type="entry name" value="B30.2/SPRY"/>
</dbReference>
<protein>
    <submittedName>
        <fullName evidence="15">Uncharacterized protein</fullName>
    </submittedName>
</protein>
<name>A0AAV6GVP6_9TELE</name>
<dbReference type="Gene3D" id="3.30.40.10">
    <property type="entry name" value="Zinc/RING finger domain, C3HC4 (zinc finger)"/>
    <property type="match status" value="1"/>
</dbReference>
<dbReference type="InterPro" id="IPR043136">
    <property type="entry name" value="B30.2/SPRY_sf"/>
</dbReference>
<dbReference type="InterPro" id="IPR027417">
    <property type="entry name" value="P-loop_NTPase"/>
</dbReference>
<dbReference type="InterPro" id="IPR051261">
    <property type="entry name" value="NLR"/>
</dbReference>
<keyword evidence="9" id="KW-0067">ATP-binding</keyword>
<dbReference type="PROSITE" id="PS50089">
    <property type="entry name" value="ZF_RING_2"/>
    <property type="match status" value="1"/>
</dbReference>
<proteinExistence type="predicted"/>
<evidence type="ECO:0000256" key="1">
    <source>
        <dbReference type="ARBA" id="ARBA00004496"/>
    </source>
</evidence>
<evidence type="ECO:0000256" key="5">
    <source>
        <dbReference type="ARBA" id="ARBA00022737"/>
    </source>
</evidence>
<dbReference type="SUPFAM" id="SSF57850">
    <property type="entry name" value="RING/U-box"/>
    <property type="match status" value="1"/>
</dbReference>
<dbReference type="Pfam" id="PF14484">
    <property type="entry name" value="FISNA"/>
    <property type="match status" value="1"/>
</dbReference>
<dbReference type="Gene3D" id="2.60.120.920">
    <property type="match status" value="1"/>
</dbReference>
<dbReference type="SMART" id="SM01288">
    <property type="entry name" value="FISNA"/>
    <property type="match status" value="1"/>
</dbReference>
<comment type="caution">
    <text evidence="15">The sequence shown here is derived from an EMBL/GenBank/DDBJ whole genome shotgun (WGS) entry which is preliminary data.</text>
</comment>
<dbReference type="FunFam" id="3.40.50.300:FF:000210">
    <property type="entry name" value="Si:dkey-16p6.1"/>
    <property type="match status" value="1"/>
</dbReference>
<dbReference type="InterPro" id="IPR003879">
    <property type="entry name" value="Butyrophylin_SPRY"/>
</dbReference>
<dbReference type="SMART" id="SM00368">
    <property type="entry name" value="LRR_RI"/>
    <property type="match status" value="5"/>
</dbReference>
<organism evidence="15 16">
    <name type="scientific">Alosa alosa</name>
    <name type="common">allis shad</name>
    <dbReference type="NCBI Taxonomy" id="278164"/>
    <lineage>
        <taxon>Eukaryota</taxon>
        <taxon>Metazoa</taxon>
        <taxon>Chordata</taxon>
        <taxon>Craniata</taxon>
        <taxon>Vertebrata</taxon>
        <taxon>Euteleostomi</taxon>
        <taxon>Actinopterygii</taxon>
        <taxon>Neopterygii</taxon>
        <taxon>Teleostei</taxon>
        <taxon>Clupei</taxon>
        <taxon>Clupeiformes</taxon>
        <taxon>Clupeoidei</taxon>
        <taxon>Clupeidae</taxon>
        <taxon>Alosa</taxon>
    </lineage>
</organism>
<dbReference type="Proteomes" id="UP000823561">
    <property type="component" value="Chromosome 7"/>
</dbReference>
<dbReference type="InterPro" id="IPR041267">
    <property type="entry name" value="NLRP_HD2"/>
</dbReference>
<dbReference type="InterPro" id="IPR041075">
    <property type="entry name" value="NOD1/2_WH"/>
</dbReference>
<keyword evidence="3" id="KW-0433">Leucine-rich repeat</keyword>
<keyword evidence="5" id="KW-0677">Repeat</keyword>